<dbReference type="GO" id="GO:0005778">
    <property type="term" value="C:peroxisomal membrane"/>
    <property type="evidence" value="ECO:0007669"/>
    <property type="project" value="InterPro"/>
</dbReference>
<proteinExistence type="predicted"/>
<dbReference type="InterPro" id="IPR010797">
    <property type="entry name" value="Pex26"/>
</dbReference>
<evidence type="ECO:0000256" key="1">
    <source>
        <dbReference type="SAM" id="Phobius"/>
    </source>
</evidence>
<dbReference type="GO" id="GO:0045046">
    <property type="term" value="P:protein import into peroxisome membrane"/>
    <property type="evidence" value="ECO:0007669"/>
    <property type="project" value="InterPro"/>
</dbReference>
<dbReference type="PANTHER" id="PTHR16262:SF2">
    <property type="entry name" value="PEROXISOME ASSEMBLY PROTEIN 26"/>
    <property type="match status" value="1"/>
</dbReference>
<dbReference type="Proteomes" id="UP001374579">
    <property type="component" value="Unassembled WGS sequence"/>
</dbReference>
<organism evidence="2 3">
    <name type="scientific">Littorina saxatilis</name>
    <dbReference type="NCBI Taxonomy" id="31220"/>
    <lineage>
        <taxon>Eukaryota</taxon>
        <taxon>Metazoa</taxon>
        <taxon>Spiralia</taxon>
        <taxon>Lophotrochozoa</taxon>
        <taxon>Mollusca</taxon>
        <taxon>Gastropoda</taxon>
        <taxon>Caenogastropoda</taxon>
        <taxon>Littorinimorpha</taxon>
        <taxon>Littorinoidea</taxon>
        <taxon>Littorinidae</taxon>
        <taxon>Littorina</taxon>
    </lineage>
</organism>
<dbReference type="PANTHER" id="PTHR16262">
    <property type="entry name" value="PEROXISOME ASSEMBLY PROTEIN 26"/>
    <property type="match status" value="1"/>
</dbReference>
<gene>
    <name evidence="2" type="ORF">V1264_020656</name>
</gene>
<sequence>MECEVKKGENSNPPSLIVALEEQVKTATDKLLLTNFSACLEICHNVVAAARNCEDADPDIVERLDKVREAATVIGIQALAEQGAWRDVIPFVEQVYTHAAACPATIMQMCLLLHAQVREYMVCHTLFNTWLEWDDHVNHPDCGAIVKIYVTTVLAPLGAFNLIPQVVERCSTLTSEERQALLSPKIAASSVQKIPGLVKSVPDHGDQVKDHSLLASDETRSTDEVKSDRPPSGYRIITLYLNLARQLYRRLAKKGWCQQIRRASKLFFLISFIILALIHVQTDVTANFSRAMEVWRTAIRSLSSMWTRPAIKQL</sequence>
<evidence type="ECO:0000313" key="2">
    <source>
        <dbReference type="EMBL" id="KAK7102440.1"/>
    </source>
</evidence>
<dbReference type="Pfam" id="PF07163">
    <property type="entry name" value="Pex26"/>
    <property type="match status" value="1"/>
</dbReference>
<name>A0AAN9GD32_9CAEN</name>
<keyword evidence="3" id="KW-1185">Reference proteome</keyword>
<keyword evidence="1" id="KW-1133">Transmembrane helix</keyword>
<keyword evidence="1" id="KW-0472">Membrane</keyword>
<dbReference type="AlphaFoldDB" id="A0AAN9GD32"/>
<evidence type="ECO:0000313" key="3">
    <source>
        <dbReference type="Proteomes" id="UP001374579"/>
    </source>
</evidence>
<feature type="transmembrane region" description="Helical" evidence="1">
    <location>
        <begin position="263"/>
        <end position="280"/>
    </location>
</feature>
<accession>A0AAN9GD32</accession>
<dbReference type="GO" id="GO:0016558">
    <property type="term" value="P:protein import into peroxisome matrix"/>
    <property type="evidence" value="ECO:0007669"/>
    <property type="project" value="TreeGrafter"/>
</dbReference>
<keyword evidence="1" id="KW-0812">Transmembrane</keyword>
<dbReference type="GO" id="GO:0051117">
    <property type="term" value="F:ATPase binding"/>
    <property type="evidence" value="ECO:0007669"/>
    <property type="project" value="TreeGrafter"/>
</dbReference>
<protein>
    <submittedName>
        <fullName evidence="2">Uncharacterized protein</fullName>
    </submittedName>
</protein>
<dbReference type="EMBL" id="JBAMIC010000010">
    <property type="protein sequence ID" value="KAK7102440.1"/>
    <property type="molecule type" value="Genomic_DNA"/>
</dbReference>
<comment type="caution">
    <text evidence="2">The sequence shown here is derived from an EMBL/GenBank/DDBJ whole genome shotgun (WGS) entry which is preliminary data.</text>
</comment>
<dbReference type="GO" id="GO:0044877">
    <property type="term" value="F:protein-containing complex binding"/>
    <property type="evidence" value="ECO:0007669"/>
    <property type="project" value="InterPro"/>
</dbReference>
<reference evidence="2 3" key="1">
    <citation type="submission" date="2024-02" db="EMBL/GenBank/DDBJ databases">
        <title>Chromosome-scale genome assembly of the rough periwinkle Littorina saxatilis.</title>
        <authorList>
            <person name="De Jode A."/>
            <person name="Faria R."/>
            <person name="Formenti G."/>
            <person name="Sims Y."/>
            <person name="Smith T.P."/>
            <person name="Tracey A."/>
            <person name="Wood J.M.D."/>
            <person name="Zagrodzka Z.B."/>
            <person name="Johannesson K."/>
            <person name="Butlin R.K."/>
            <person name="Leder E.H."/>
        </authorList>
    </citation>
    <scope>NUCLEOTIDE SEQUENCE [LARGE SCALE GENOMIC DNA]</scope>
    <source>
        <strain evidence="2">Snail1</strain>
        <tissue evidence="2">Muscle</tissue>
    </source>
</reference>